<evidence type="ECO:0000313" key="3">
    <source>
        <dbReference type="Proteomes" id="UP001162030"/>
    </source>
</evidence>
<protein>
    <submittedName>
        <fullName evidence="2">Uncharacterized protein</fullName>
    </submittedName>
</protein>
<dbReference type="Proteomes" id="UP001162030">
    <property type="component" value="Chromosome"/>
</dbReference>
<dbReference type="EMBL" id="OX458333">
    <property type="protein sequence ID" value="CAI8918905.1"/>
    <property type="molecule type" value="Genomic_DNA"/>
</dbReference>
<keyword evidence="3" id="KW-1185">Reference proteome</keyword>
<feature type="coiled-coil region" evidence="1">
    <location>
        <begin position="33"/>
        <end position="67"/>
    </location>
</feature>
<organism evidence="2 3">
    <name type="scientific">Methylocaldum szegediense</name>
    <dbReference type="NCBI Taxonomy" id="73780"/>
    <lineage>
        <taxon>Bacteria</taxon>
        <taxon>Pseudomonadati</taxon>
        <taxon>Pseudomonadota</taxon>
        <taxon>Gammaproteobacteria</taxon>
        <taxon>Methylococcales</taxon>
        <taxon>Methylococcaceae</taxon>
        <taxon>Methylocaldum</taxon>
    </lineage>
</organism>
<proteinExistence type="predicted"/>
<evidence type="ECO:0000256" key="1">
    <source>
        <dbReference type="SAM" id="Coils"/>
    </source>
</evidence>
<dbReference type="RefSeq" id="WP_026609335.1">
    <property type="nucleotide sequence ID" value="NZ_OX458333.1"/>
</dbReference>
<evidence type="ECO:0000313" key="2">
    <source>
        <dbReference type="EMBL" id="CAI8918905.1"/>
    </source>
</evidence>
<reference evidence="2 3" key="1">
    <citation type="submission" date="2023-03" db="EMBL/GenBank/DDBJ databases">
        <authorList>
            <person name="Pearce D."/>
        </authorList>
    </citation>
    <scope>NUCLEOTIDE SEQUENCE [LARGE SCALE GENOMIC DNA]</scope>
    <source>
        <strain evidence="2">Msz</strain>
    </source>
</reference>
<name>A0ABM9I686_9GAMM</name>
<accession>A0ABM9I686</accession>
<gene>
    <name evidence="2" type="ORF">MSZNOR_3800</name>
</gene>
<sequence length="245" mass="27587">MSTTETTTTIATQEALDAFNDAQAEFLEWRSKLNALQTRAEQQQALAKESEAEAASHKEAIDKLIRDESVDKAKLHELTAKHKAALSLAEQYLAFADELLQEKEKHRPYAMLAAERYYSSWERAVSSVVDSEVSLILDDIRDRLLRAVKLKELALKMAQRMVKTGITSDAYGRDNLTDLAFGEIKRHLAKSLEGFNLDLGSGGALALLERKPDIRPFTRSEIKNPMTIVKLRQDLARKQCEAQRA</sequence>
<keyword evidence="1" id="KW-0175">Coiled coil</keyword>